<evidence type="ECO:0000313" key="2">
    <source>
        <dbReference type="EMBL" id="MCD9096070.1"/>
    </source>
</evidence>
<evidence type="ECO:0000313" key="3">
    <source>
        <dbReference type="Proteomes" id="UP001430360"/>
    </source>
</evidence>
<evidence type="ECO:0000256" key="1">
    <source>
        <dbReference type="SAM" id="SignalP"/>
    </source>
</evidence>
<sequence length="124" mass="12756">MIKRLASVALVALLAACSAPAERSTDAVTPVGGPDKATVTNEADCQRVGGQWTQLGRAPVKQCLRQTTDAGKACTDSEQCEGQCLAPEGSVDGTQLGGTCSVDTNPFGCQQRLRDGVASTICVD</sequence>
<gene>
    <name evidence="2" type="ORF">LTT95_03850</name>
</gene>
<feature type="signal peptide" evidence="1">
    <location>
        <begin position="1"/>
        <end position="21"/>
    </location>
</feature>
<reference evidence="2" key="1">
    <citation type="submission" date="2021-12" db="EMBL/GenBank/DDBJ databases">
        <authorList>
            <person name="Ulrich A."/>
        </authorList>
    </citation>
    <scope>NUCLEOTIDE SEQUENCE</scope>
    <source>
        <strain evidence="2">A1P009</strain>
    </source>
</reference>
<dbReference type="EMBL" id="JAJQKU010000001">
    <property type="protein sequence ID" value="MCD9096070.1"/>
    <property type="molecule type" value="Genomic_DNA"/>
</dbReference>
<dbReference type="RefSeq" id="WP_232134551.1">
    <property type="nucleotide sequence ID" value="NZ_CP089507.1"/>
</dbReference>
<organism evidence="2 3">
    <name type="scientific">Luteimonas fraxinea</name>
    <dbReference type="NCBI Taxonomy" id="2901869"/>
    <lineage>
        <taxon>Bacteria</taxon>
        <taxon>Pseudomonadati</taxon>
        <taxon>Pseudomonadota</taxon>
        <taxon>Gammaproteobacteria</taxon>
        <taxon>Lysobacterales</taxon>
        <taxon>Lysobacteraceae</taxon>
        <taxon>Luteimonas</taxon>
    </lineage>
</organism>
<keyword evidence="3" id="KW-1185">Reference proteome</keyword>
<comment type="caution">
    <text evidence="2">The sequence shown here is derived from an EMBL/GenBank/DDBJ whole genome shotgun (WGS) entry which is preliminary data.</text>
</comment>
<keyword evidence="1" id="KW-0732">Signal</keyword>
<name>A0ABS8UC29_9GAMM</name>
<proteinExistence type="predicted"/>
<evidence type="ECO:0008006" key="4">
    <source>
        <dbReference type="Google" id="ProtNLM"/>
    </source>
</evidence>
<dbReference type="PROSITE" id="PS51257">
    <property type="entry name" value="PROKAR_LIPOPROTEIN"/>
    <property type="match status" value="1"/>
</dbReference>
<reference evidence="2" key="2">
    <citation type="journal article" date="2022" name="Syst. Appl. Microbiol.">
        <title>Physiological and genomic characterisation of Luteimonas fraxinea sp. nov., a bacterial species associated with trees tolerant to ash dieback.</title>
        <authorList>
            <person name="Ulrich K."/>
            <person name="Becker R."/>
            <person name="Behrendt U."/>
            <person name="Kube M."/>
            <person name="Schneck V."/>
            <person name="Ulrich A."/>
        </authorList>
    </citation>
    <scope>NUCLEOTIDE SEQUENCE</scope>
    <source>
        <strain evidence="2">A1P009</strain>
    </source>
</reference>
<dbReference type="Proteomes" id="UP001430360">
    <property type="component" value="Unassembled WGS sequence"/>
</dbReference>
<feature type="chain" id="PRO_5045090602" description="Secreted protein" evidence="1">
    <location>
        <begin position="22"/>
        <end position="124"/>
    </location>
</feature>
<accession>A0ABS8UC29</accession>
<protein>
    <recommendedName>
        <fullName evidence="4">Secreted protein</fullName>
    </recommendedName>
</protein>